<dbReference type="NCBIfam" id="TIGR01245">
    <property type="entry name" value="trpD"/>
    <property type="match status" value="1"/>
</dbReference>
<protein>
    <recommendedName>
        <fullName evidence="2">anthranilate phosphoribosyltransferase</fullName>
        <ecNumber evidence="2">2.4.2.18</ecNumber>
    </recommendedName>
</protein>
<dbReference type="EMBL" id="JBJQOH010000001">
    <property type="protein sequence ID" value="KAL3699292.1"/>
    <property type="molecule type" value="Genomic_DNA"/>
</dbReference>
<keyword evidence="3" id="KW-0028">Amino-acid biosynthesis</keyword>
<evidence type="ECO:0000256" key="8">
    <source>
        <dbReference type="ARBA" id="ARBA00061500"/>
    </source>
</evidence>
<dbReference type="Pfam" id="PF00591">
    <property type="entry name" value="Glycos_transf_3"/>
    <property type="match status" value="1"/>
</dbReference>
<evidence type="ECO:0000256" key="1">
    <source>
        <dbReference type="ARBA" id="ARBA00004907"/>
    </source>
</evidence>
<evidence type="ECO:0000256" key="7">
    <source>
        <dbReference type="ARBA" id="ARBA00023141"/>
    </source>
</evidence>
<evidence type="ECO:0000256" key="9">
    <source>
        <dbReference type="SAM" id="MobiDB-lite"/>
    </source>
</evidence>
<evidence type="ECO:0000259" key="10">
    <source>
        <dbReference type="Pfam" id="PF00591"/>
    </source>
</evidence>
<evidence type="ECO:0000256" key="3">
    <source>
        <dbReference type="ARBA" id="ARBA00022605"/>
    </source>
</evidence>
<comment type="caution">
    <text evidence="12">The sequence shown here is derived from an EMBL/GenBank/DDBJ whole genome shotgun (WGS) entry which is preliminary data.</text>
</comment>
<comment type="pathway">
    <text evidence="1">Amino-acid biosynthesis; L-tryptophan biosynthesis; L-tryptophan from chorismate: step 2/5.</text>
</comment>
<dbReference type="InterPro" id="IPR000312">
    <property type="entry name" value="Glycosyl_Trfase_fam3"/>
</dbReference>
<dbReference type="FunFam" id="3.40.1030.10:FF:000002">
    <property type="entry name" value="Anthranilate phosphoribosyltransferase"/>
    <property type="match status" value="1"/>
</dbReference>
<proteinExistence type="inferred from homology"/>
<dbReference type="GO" id="GO:0004048">
    <property type="term" value="F:anthranilate phosphoribosyltransferase activity"/>
    <property type="evidence" value="ECO:0007669"/>
    <property type="project" value="UniProtKB-EC"/>
</dbReference>
<name>A0ABD3I992_9MARC</name>
<keyword evidence="13" id="KW-1185">Reference proteome</keyword>
<dbReference type="AlphaFoldDB" id="A0ABD3I992"/>
<dbReference type="Gene3D" id="1.20.970.10">
    <property type="entry name" value="Transferase, Pyrimidine Nucleoside Phosphorylase, Chain C"/>
    <property type="match status" value="1"/>
</dbReference>
<comment type="similarity">
    <text evidence="8">Belongs to the anthranilate phosphoribosyltransferase family.</text>
</comment>
<dbReference type="SUPFAM" id="SSF47648">
    <property type="entry name" value="Nucleoside phosphorylase/phosphoribosyltransferase N-terminal domain"/>
    <property type="match status" value="1"/>
</dbReference>
<dbReference type="SUPFAM" id="SSF52418">
    <property type="entry name" value="Nucleoside phosphorylase/phosphoribosyltransferase catalytic domain"/>
    <property type="match status" value="1"/>
</dbReference>
<evidence type="ECO:0000256" key="6">
    <source>
        <dbReference type="ARBA" id="ARBA00022822"/>
    </source>
</evidence>
<evidence type="ECO:0000256" key="2">
    <source>
        <dbReference type="ARBA" id="ARBA00011948"/>
    </source>
</evidence>
<gene>
    <name evidence="12" type="ORF">R1sor_017314</name>
</gene>
<evidence type="ECO:0000313" key="13">
    <source>
        <dbReference type="Proteomes" id="UP001633002"/>
    </source>
</evidence>
<dbReference type="Pfam" id="PF02885">
    <property type="entry name" value="Glycos_trans_3N"/>
    <property type="match status" value="1"/>
</dbReference>
<reference evidence="12 13" key="1">
    <citation type="submission" date="2024-09" db="EMBL/GenBank/DDBJ databases">
        <title>Chromosome-scale assembly of Riccia sorocarpa.</title>
        <authorList>
            <person name="Paukszto L."/>
        </authorList>
    </citation>
    <scope>NUCLEOTIDE SEQUENCE [LARGE SCALE GENOMIC DNA]</scope>
    <source>
        <strain evidence="12">LP-2024</strain>
        <tissue evidence="12">Aerial parts of the thallus</tissue>
    </source>
</reference>
<keyword evidence="4" id="KW-0328">Glycosyltransferase</keyword>
<evidence type="ECO:0000259" key="11">
    <source>
        <dbReference type="Pfam" id="PF02885"/>
    </source>
</evidence>
<dbReference type="InterPro" id="IPR005940">
    <property type="entry name" value="Anthranilate_Pribosyl_Tfrase"/>
</dbReference>
<dbReference type="InterPro" id="IPR035902">
    <property type="entry name" value="Nuc_phospho_transferase"/>
</dbReference>
<accession>A0ABD3I992</accession>
<dbReference type="InterPro" id="IPR017459">
    <property type="entry name" value="Glycosyl_Trfase_fam3_N_dom"/>
</dbReference>
<feature type="compositionally biased region" description="Acidic residues" evidence="9">
    <location>
        <begin position="447"/>
        <end position="496"/>
    </location>
</feature>
<keyword evidence="5" id="KW-0808">Transferase</keyword>
<feature type="compositionally biased region" description="Basic and acidic residues" evidence="9">
    <location>
        <begin position="524"/>
        <end position="533"/>
    </location>
</feature>
<feature type="domain" description="Glycosyl transferase family 3" evidence="10">
    <location>
        <begin position="135"/>
        <end position="383"/>
    </location>
</feature>
<dbReference type="Proteomes" id="UP001633002">
    <property type="component" value="Unassembled WGS sequence"/>
</dbReference>
<dbReference type="GO" id="GO:0000162">
    <property type="term" value="P:L-tryptophan biosynthetic process"/>
    <property type="evidence" value="ECO:0007669"/>
    <property type="project" value="UniProtKB-KW"/>
</dbReference>
<dbReference type="PANTHER" id="PTHR43285:SF2">
    <property type="entry name" value="ANTHRANILATE PHOSPHORIBOSYLTRANSFERASE"/>
    <property type="match status" value="1"/>
</dbReference>
<keyword evidence="7" id="KW-0057">Aromatic amino acid biosynthesis</keyword>
<dbReference type="Gene3D" id="3.40.1030.10">
    <property type="entry name" value="Nucleoside phosphorylase/phosphoribosyltransferase catalytic domain"/>
    <property type="match status" value="1"/>
</dbReference>
<feature type="domain" description="Glycosyl transferase family 3 N-terminal" evidence="11">
    <location>
        <begin position="68"/>
        <end position="128"/>
    </location>
</feature>
<evidence type="ECO:0000256" key="4">
    <source>
        <dbReference type="ARBA" id="ARBA00022676"/>
    </source>
</evidence>
<dbReference type="InterPro" id="IPR036320">
    <property type="entry name" value="Glycosyl_Trfase_fam3_N_dom_sf"/>
</dbReference>
<evidence type="ECO:0000313" key="12">
    <source>
        <dbReference type="EMBL" id="KAL3699292.1"/>
    </source>
</evidence>
<evidence type="ECO:0000256" key="5">
    <source>
        <dbReference type="ARBA" id="ARBA00022679"/>
    </source>
</evidence>
<sequence>MLCGCVAQMGGHIAVPSTRSLSWKSGRKKLVSRTGNLQFHKASITSRNAAAICKASVSTISPPLTVPQVLEQLLNREDLMQAQVEHFMDTLLNEADAAQISAFITLLRAKGETVGEVTGIAKAMLSRCVPVEVDNALDIVGTGGDGANTVNISTGACILAAACGARVAKHGSRSSSSACGSADVLEALGVDINLGAEGVARCVEEVGIGFMLAANFHPAMKIVSPVRKSIKIKTAFNFLGPMLNPSRVPYAIVGVYNKDLVSRMASILQHFGMKRALVVHSEGLDEMSPLGPGFVLEVTQGKIEQFNFDPVDFGIPRCTVDDLKGGDSPLNARILRDVLGGQRGPIADALILNAGAGLMACGFTKNLGDGVTLAREVQRSGKANHTLDAWISLSQKLKDSSFKNSRSSLLLKKRKTGRKATREDIAKGKLAGLTSVVAEYNLKADYDDFSSGEERESQEDTEEADEDEEDEGEDEEGEEEEAEEQEEEEEEDDDELVLVPARPRGSKHAGTAQARTSFSQGKEATNKEEKSSS</sequence>
<keyword evidence="6" id="KW-0822">Tryptophan biosynthesis</keyword>
<feature type="compositionally biased region" description="Polar residues" evidence="9">
    <location>
        <begin position="513"/>
        <end position="523"/>
    </location>
</feature>
<dbReference type="HAMAP" id="MF_00211">
    <property type="entry name" value="TrpD"/>
    <property type="match status" value="1"/>
</dbReference>
<dbReference type="PANTHER" id="PTHR43285">
    <property type="entry name" value="ANTHRANILATE PHOSPHORIBOSYLTRANSFERASE"/>
    <property type="match status" value="1"/>
</dbReference>
<feature type="region of interest" description="Disordered" evidence="9">
    <location>
        <begin position="445"/>
        <end position="533"/>
    </location>
</feature>
<organism evidence="12 13">
    <name type="scientific">Riccia sorocarpa</name>
    <dbReference type="NCBI Taxonomy" id="122646"/>
    <lineage>
        <taxon>Eukaryota</taxon>
        <taxon>Viridiplantae</taxon>
        <taxon>Streptophyta</taxon>
        <taxon>Embryophyta</taxon>
        <taxon>Marchantiophyta</taxon>
        <taxon>Marchantiopsida</taxon>
        <taxon>Marchantiidae</taxon>
        <taxon>Marchantiales</taxon>
        <taxon>Ricciaceae</taxon>
        <taxon>Riccia</taxon>
    </lineage>
</organism>
<dbReference type="EC" id="2.4.2.18" evidence="2"/>